<name>A0ABD5RSY0_9EURY</name>
<dbReference type="EMBL" id="JBHSQH010000001">
    <property type="protein sequence ID" value="MFC5973260.1"/>
    <property type="molecule type" value="Genomic_DNA"/>
</dbReference>
<reference evidence="2 3" key="1">
    <citation type="journal article" date="2019" name="Int. J. Syst. Evol. Microbiol.">
        <title>The Global Catalogue of Microorganisms (GCM) 10K type strain sequencing project: providing services to taxonomists for standard genome sequencing and annotation.</title>
        <authorList>
            <consortium name="The Broad Institute Genomics Platform"/>
            <consortium name="The Broad Institute Genome Sequencing Center for Infectious Disease"/>
            <person name="Wu L."/>
            <person name="Ma J."/>
        </authorList>
    </citation>
    <scope>NUCLEOTIDE SEQUENCE [LARGE SCALE GENOMIC DNA]</scope>
    <source>
        <strain evidence="2 3">CGMCC 1.12543</strain>
    </source>
</reference>
<evidence type="ECO:0000259" key="1">
    <source>
        <dbReference type="Pfam" id="PF18545"/>
    </source>
</evidence>
<feature type="domain" description="Halobacterial output" evidence="1">
    <location>
        <begin position="5"/>
        <end position="69"/>
    </location>
</feature>
<dbReference type="Pfam" id="PF18545">
    <property type="entry name" value="HalOD1"/>
    <property type="match status" value="1"/>
</dbReference>
<protein>
    <submittedName>
        <fullName evidence="2">HalOD1 output domain-containing protein</fullName>
    </submittedName>
</protein>
<dbReference type="RefSeq" id="WP_247417580.1">
    <property type="nucleotide sequence ID" value="NZ_JALLGW010000001.1"/>
</dbReference>
<keyword evidence="3" id="KW-1185">Reference proteome</keyword>
<gene>
    <name evidence="2" type="ORF">ACFPYI_18170</name>
</gene>
<comment type="caution">
    <text evidence="2">The sequence shown here is derived from an EMBL/GenBank/DDBJ whole genome shotgun (WGS) entry which is preliminary data.</text>
</comment>
<dbReference type="InterPro" id="IPR040624">
    <property type="entry name" value="HalOD1"/>
</dbReference>
<evidence type="ECO:0000313" key="3">
    <source>
        <dbReference type="Proteomes" id="UP001596099"/>
    </source>
</evidence>
<dbReference type="AlphaFoldDB" id="A0ABD5RSY0"/>
<evidence type="ECO:0000313" key="2">
    <source>
        <dbReference type="EMBL" id="MFC5973260.1"/>
    </source>
</evidence>
<dbReference type="Proteomes" id="UP001596099">
    <property type="component" value="Unassembled WGS sequence"/>
</dbReference>
<sequence>MTDLRPSVALVEAVATEAGCHPVDLPPLYDTLDPDALDRLFPLRGDGEIVLHYHGYEVTLRDVDDITVDELDATSDRNELAAGVSN</sequence>
<organism evidence="2 3">
    <name type="scientific">Halomarina salina</name>
    <dbReference type="NCBI Taxonomy" id="1872699"/>
    <lineage>
        <taxon>Archaea</taxon>
        <taxon>Methanobacteriati</taxon>
        <taxon>Methanobacteriota</taxon>
        <taxon>Stenosarchaea group</taxon>
        <taxon>Halobacteria</taxon>
        <taxon>Halobacteriales</taxon>
        <taxon>Natronomonadaceae</taxon>
        <taxon>Halomarina</taxon>
    </lineage>
</organism>
<proteinExistence type="predicted"/>
<accession>A0ABD5RSY0</accession>